<evidence type="ECO:0000256" key="1">
    <source>
        <dbReference type="SAM" id="SignalP"/>
    </source>
</evidence>
<evidence type="ECO:0000313" key="2">
    <source>
        <dbReference type="EMBL" id="GEB57309.1"/>
    </source>
</evidence>
<proteinExistence type="predicted"/>
<gene>
    <name evidence="2" type="ORF">SGA01_29140</name>
</gene>
<keyword evidence="3" id="KW-1185">Reference proteome</keyword>
<reference evidence="2 3" key="1">
    <citation type="submission" date="2019-06" db="EMBL/GenBank/DDBJ databases">
        <title>Whole genome shotgun sequence of Streptomyces gardneri NBRC 12865.</title>
        <authorList>
            <person name="Hosoyama A."/>
            <person name="Uohara A."/>
            <person name="Ohji S."/>
            <person name="Ichikawa N."/>
        </authorList>
    </citation>
    <scope>NUCLEOTIDE SEQUENCE [LARGE SCALE GENOMIC DNA]</scope>
    <source>
        <strain evidence="2 3">NBRC 12865</strain>
    </source>
</reference>
<accession>A0A4Y3RIV4</accession>
<keyword evidence="1" id="KW-0732">Signal</keyword>
<evidence type="ECO:0000313" key="3">
    <source>
        <dbReference type="Proteomes" id="UP000315226"/>
    </source>
</evidence>
<dbReference type="AlphaFoldDB" id="A0A4Y3RIV4"/>
<comment type="caution">
    <text evidence="2">The sequence shown here is derived from an EMBL/GenBank/DDBJ whole genome shotgun (WGS) entry which is preliminary data.</text>
</comment>
<organism evidence="2 3">
    <name type="scientific">Streptomyces gardneri</name>
    <dbReference type="NCBI Taxonomy" id="66892"/>
    <lineage>
        <taxon>Bacteria</taxon>
        <taxon>Bacillati</taxon>
        <taxon>Actinomycetota</taxon>
        <taxon>Actinomycetes</taxon>
        <taxon>Kitasatosporales</taxon>
        <taxon>Streptomycetaceae</taxon>
        <taxon>Streptomyces</taxon>
    </lineage>
</organism>
<dbReference type="Proteomes" id="UP000315226">
    <property type="component" value="Unassembled WGS sequence"/>
</dbReference>
<feature type="chain" id="PRO_5039172512" evidence="1">
    <location>
        <begin position="21"/>
        <end position="73"/>
    </location>
</feature>
<protein>
    <submittedName>
        <fullName evidence="2">Uncharacterized protein</fullName>
    </submittedName>
</protein>
<dbReference type="EMBL" id="BJMN01000017">
    <property type="protein sequence ID" value="GEB57309.1"/>
    <property type="molecule type" value="Genomic_DNA"/>
</dbReference>
<feature type="signal peptide" evidence="1">
    <location>
        <begin position="1"/>
        <end position="20"/>
    </location>
</feature>
<dbReference type="RefSeq" id="WP_141296887.1">
    <property type="nucleotide sequence ID" value="NZ_BJMN01000017.1"/>
</dbReference>
<sequence>MNRLSPAGRPLAVAAAVALAATADGLIAPSLATGPAMASATTQEQAISVPPGTVALSGGPTGFLSRHKAPVSP</sequence>
<name>A0A4Y3RIV4_9ACTN</name>